<dbReference type="AlphaFoldDB" id="A0A6A4HJ67"/>
<evidence type="ECO:0000313" key="1">
    <source>
        <dbReference type="EMBL" id="KAE9398579.1"/>
    </source>
</evidence>
<gene>
    <name evidence="1" type="ORF">BT96DRAFT_787284</name>
</gene>
<feature type="non-terminal residue" evidence="1">
    <location>
        <position position="1"/>
    </location>
</feature>
<dbReference type="OrthoDB" id="3050111at2759"/>
<dbReference type="Proteomes" id="UP000799118">
    <property type="component" value="Unassembled WGS sequence"/>
</dbReference>
<feature type="non-terminal residue" evidence="1">
    <location>
        <position position="201"/>
    </location>
</feature>
<sequence length="201" mass="22037">VKHMLELYKEGLTDFRASQRALQKALTYERKFESQVAKDGIPSFITNVLKGPTFQFPDPIKGEVSDRIDYVEAQTEYTLALSTATQAAVKYTRACHSATVALSRERVNVDTCTTSLLESMTAYVTEIISSTGRGVPTQWNAYLTAVSNAYSNDLDAASYDFTASQLHASSTRDAKNAAVVAARHDAELKEATKPVGKIIDE</sequence>
<protein>
    <submittedName>
        <fullName evidence="1">Uncharacterized protein</fullName>
    </submittedName>
</protein>
<organism evidence="1 2">
    <name type="scientific">Gymnopus androsaceus JB14</name>
    <dbReference type="NCBI Taxonomy" id="1447944"/>
    <lineage>
        <taxon>Eukaryota</taxon>
        <taxon>Fungi</taxon>
        <taxon>Dikarya</taxon>
        <taxon>Basidiomycota</taxon>
        <taxon>Agaricomycotina</taxon>
        <taxon>Agaricomycetes</taxon>
        <taxon>Agaricomycetidae</taxon>
        <taxon>Agaricales</taxon>
        <taxon>Marasmiineae</taxon>
        <taxon>Omphalotaceae</taxon>
        <taxon>Gymnopus</taxon>
    </lineage>
</organism>
<dbReference type="EMBL" id="ML769481">
    <property type="protein sequence ID" value="KAE9398579.1"/>
    <property type="molecule type" value="Genomic_DNA"/>
</dbReference>
<evidence type="ECO:0000313" key="2">
    <source>
        <dbReference type="Proteomes" id="UP000799118"/>
    </source>
</evidence>
<keyword evidence="2" id="KW-1185">Reference proteome</keyword>
<accession>A0A6A4HJ67</accession>
<reference evidence="1" key="1">
    <citation type="journal article" date="2019" name="Environ. Microbiol.">
        <title>Fungal ecological strategies reflected in gene transcription - a case study of two litter decomposers.</title>
        <authorList>
            <person name="Barbi F."/>
            <person name="Kohler A."/>
            <person name="Barry K."/>
            <person name="Baskaran P."/>
            <person name="Daum C."/>
            <person name="Fauchery L."/>
            <person name="Ihrmark K."/>
            <person name="Kuo A."/>
            <person name="LaButti K."/>
            <person name="Lipzen A."/>
            <person name="Morin E."/>
            <person name="Grigoriev I.V."/>
            <person name="Henrissat B."/>
            <person name="Lindahl B."/>
            <person name="Martin F."/>
        </authorList>
    </citation>
    <scope>NUCLEOTIDE SEQUENCE</scope>
    <source>
        <strain evidence="1">JB14</strain>
    </source>
</reference>
<proteinExistence type="predicted"/>
<name>A0A6A4HJ67_9AGAR</name>